<dbReference type="OrthoDB" id="3182339at2759"/>
<keyword evidence="3" id="KW-0645">Protease</keyword>
<dbReference type="InterPro" id="IPR022099">
    <property type="entry name" value="DUF3638"/>
</dbReference>
<dbReference type="GO" id="GO:0006508">
    <property type="term" value="P:proteolysis"/>
    <property type="evidence" value="ECO:0007669"/>
    <property type="project" value="UniProtKB-KW"/>
</dbReference>
<dbReference type="GO" id="GO:0004843">
    <property type="term" value="F:cysteine-type deubiquitinase activity"/>
    <property type="evidence" value="ECO:0007669"/>
    <property type="project" value="UniProtKB-EC"/>
</dbReference>
<evidence type="ECO:0000256" key="2">
    <source>
        <dbReference type="ARBA" id="ARBA00012759"/>
    </source>
</evidence>
<dbReference type="InterPro" id="IPR027417">
    <property type="entry name" value="P-loop_NTPase"/>
</dbReference>
<evidence type="ECO:0000259" key="9">
    <source>
        <dbReference type="Pfam" id="PF12359"/>
    </source>
</evidence>
<dbReference type="EC" id="3.4.19.12" evidence="2"/>
<reference evidence="11 12" key="1">
    <citation type="journal article" date="2019" name="Nat. Ecol. Evol.">
        <title>Megaphylogeny resolves global patterns of mushroom evolution.</title>
        <authorList>
            <person name="Varga T."/>
            <person name="Krizsan K."/>
            <person name="Foldi C."/>
            <person name="Dima B."/>
            <person name="Sanchez-Garcia M."/>
            <person name="Sanchez-Ramirez S."/>
            <person name="Szollosi G.J."/>
            <person name="Szarkandi J.G."/>
            <person name="Papp V."/>
            <person name="Albert L."/>
            <person name="Andreopoulos W."/>
            <person name="Angelini C."/>
            <person name="Antonin V."/>
            <person name="Barry K.W."/>
            <person name="Bougher N.L."/>
            <person name="Buchanan P."/>
            <person name="Buyck B."/>
            <person name="Bense V."/>
            <person name="Catcheside P."/>
            <person name="Chovatia M."/>
            <person name="Cooper J."/>
            <person name="Damon W."/>
            <person name="Desjardin D."/>
            <person name="Finy P."/>
            <person name="Geml J."/>
            <person name="Haridas S."/>
            <person name="Hughes K."/>
            <person name="Justo A."/>
            <person name="Karasinski D."/>
            <person name="Kautmanova I."/>
            <person name="Kiss B."/>
            <person name="Kocsube S."/>
            <person name="Kotiranta H."/>
            <person name="LaButti K.M."/>
            <person name="Lechner B.E."/>
            <person name="Liimatainen K."/>
            <person name="Lipzen A."/>
            <person name="Lukacs Z."/>
            <person name="Mihaltcheva S."/>
            <person name="Morgado L.N."/>
            <person name="Niskanen T."/>
            <person name="Noordeloos M.E."/>
            <person name="Ohm R.A."/>
            <person name="Ortiz-Santana B."/>
            <person name="Ovrebo C."/>
            <person name="Racz N."/>
            <person name="Riley R."/>
            <person name="Savchenko A."/>
            <person name="Shiryaev A."/>
            <person name="Soop K."/>
            <person name="Spirin V."/>
            <person name="Szebenyi C."/>
            <person name="Tomsovsky M."/>
            <person name="Tulloss R.E."/>
            <person name="Uehling J."/>
            <person name="Grigoriev I.V."/>
            <person name="Vagvolgyi C."/>
            <person name="Papp T."/>
            <person name="Martin F.M."/>
            <person name="Miettinen O."/>
            <person name="Hibbett D.S."/>
            <person name="Nagy L.G."/>
        </authorList>
    </citation>
    <scope>NUCLEOTIDE SEQUENCE [LARGE SCALE GENOMIC DNA]</scope>
    <source>
        <strain evidence="11 12">CBS 962.96</strain>
    </source>
</reference>
<evidence type="ECO:0000256" key="3">
    <source>
        <dbReference type="ARBA" id="ARBA00022670"/>
    </source>
</evidence>
<evidence type="ECO:0000256" key="5">
    <source>
        <dbReference type="ARBA" id="ARBA00022801"/>
    </source>
</evidence>
<dbReference type="InterPro" id="IPR046541">
    <property type="entry name" value="DUF6606"/>
</dbReference>
<dbReference type="Proteomes" id="UP000297245">
    <property type="component" value="Unassembled WGS sequence"/>
</dbReference>
<feature type="domain" description="DUF6606" evidence="10">
    <location>
        <begin position="11"/>
        <end position="276"/>
    </location>
</feature>
<dbReference type="InterPro" id="IPR051346">
    <property type="entry name" value="OTU_Deubiquitinase"/>
</dbReference>
<accession>A0A4S8L1G6</accession>
<proteinExistence type="predicted"/>
<evidence type="ECO:0000313" key="11">
    <source>
        <dbReference type="EMBL" id="THU82236.1"/>
    </source>
</evidence>
<dbReference type="Pfam" id="PF12359">
    <property type="entry name" value="DUF3645"/>
    <property type="match status" value="1"/>
</dbReference>
<comment type="catalytic activity">
    <reaction evidence="1">
        <text>Thiol-dependent hydrolysis of ester, thioester, amide, peptide and isopeptide bonds formed by the C-terminal Gly of ubiquitin (a 76-residue protein attached to proteins as an intracellular targeting signal).</text>
        <dbReference type="EC" id="3.4.19.12"/>
    </reaction>
</comment>
<gene>
    <name evidence="11" type="ORF">K435DRAFT_844470</name>
</gene>
<dbReference type="PANTHER" id="PTHR13367">
    <property type="entry name" value="UBIQUITIN THIOESTERASE"/>
    <property type="match status" value="1"/>
</dbReference>
<protein>
    <recommendedName>
        <fullName evidence="2">ubiquitinyl hydrolase 1</fullName>
        <ecNumber evidence="2">3.4.19.12</ecNumber>
    </recommendedName>
</protein>
<evidence type="ECO:0000256" key="4">
    <source>
        <dbReference type="ARBA" id="ARBA00022786"/>
    </source>
</evidence>
<organism evidence="11 12">
    <name type="scientific">Dendrothele bispora (strain CBS 962.96)</name>
    <dbReference type="NCBI Taxonomy" id="1314807"/>
    <lineage>
        <taxon>Eukaryota</taxon>
        <taxon>Fungi</taxon>
        <taxon>Dikarya</taxon>
        <taxon>Basidiomycota</taxon>
        <taxon>Agaricomycotina</taxon>
        <taxon>Agaricomycetes</taxon>
        <taxon>Agaricomycetidae</taxon>
        <taxon>Agaricales</taxon>
        <taxon>Agaricales incertae sedis</taxon>
        <taxon>Dendrothele</taxon>
    </lineage>
</organism>
<sequence length="3079" mass="353134">MSSLDSNLEYIINHVFFPPKLPQKDDYTIPNEEYLCKIVHQSALKYSRSQHIAQDNVAVWEVIVDMLDNLVKCHAQGGLTIKGMEYGLRKMNEGSVLTYLIREQNAGVIFRKLPNEVIYEAYEVRPSNKAVMSVPGKLSCSYPGPAISIPLEHFANPYFLHELSSFLVQMDSDKLESVLATTKKAGSEMVEERDHPRYITSLLTGILHGIGKPAQIPRICKRIADEVLGDDTGSPWRRSMIWLVIRVAIQTHFARFNDNDIEFKSFVIFLMCDILEHACRRDMSMSNDLLFCMRTKIAIRVTKLDSLVPHLLLDRAKEVSQAVETLLWIRWNNIQKAQAQSPPWDAKSLKTWAKDDTRLTLSNSHRYIEKVLQQQTHMTIPIEFEPDCYPRHFRNLTFFEICTTKAMQDAFHFEPFVALADIELSVQNNLDDWLSRHISSPTLPRVLFNIMHGYLTEANNRYFIPEDKSIMVLTLFDLWVALDKAVIRDIPLLADFSPEVPTTLFEHLLLQNTSSINRLISIHRYLDGRHSKAKYGTVFTEPSHIGSFAVKFFNQSSTLQKIKKDIEKSAEAKRDKKREEYAQKRKEYKEKTDRARQLSCTYVNTVHGPPQHSRMCERCQLIKQATRLEIKVHEWPLPQHPAAAQTVVFELKCPSSFRIWRDATYALLTELCQPPIGGSVLANHPAPSTMLKNNQDLRLWSGESGRVSLASVSLSSLQHSKKIDRARAEKDVIVGNSLSYNLYDEASSLWPTKNPFSSWNLDIAHMCTLQLPKPSIYYSLQRAVTSTEYTSNTAIAHQHHCHDELSLHEFISFGTLRSGQNIQWFNIAKEIRSRVLTFHKEEVHLLLAQTAWEVGDISCGGEVERHRDLKDPKLCNVLLGELRSLLEDVQSNWMEVTTVRSIVILCGRVLAATEVNDVQENAYELMRSARKVTHNWMRNLWRDPADTADEKLLAERQKTILEMALACRSTYDVDERHLKNFLSNPEDISVFLECSVLKSDNALAWDTLPERVQRLLLRDQRLSHFIEPALTSIISQDQRGVDDAITAIWPTYRANQRKPWKSLGGSNDRWIVSATTSDANSREQFVYLNVLDGKLLVDGKPLTRLPLKITEHDTFKRILGSRLLEIIPSDVPGLEFASRDEIFGHQVHFDVRDDELVIQAKNLEKSSLLELIPYTFLFGDIPELMVKEYAHWIDLDKKEIEFRPLDSCWVTSPKNWRLKIQGCDMFLILGRSKKLVDVHSRTFKMISRYLSRIEHGQFLTVTWNFVQSVIDVELPRFRLSFTVNSKGNMESLTFPGMSIDDTQFIGTLHGLKTALTLKSSLPHHPRRLLIPYGSIQFKMQGNHADVFVDTRPDEWRNVQFFEYIIRTDLGYLEGDGSLTSHFYRTYLHALTSSCLPDPLTGRTGTEEALSILNSARSFSFQNLSDDRWSTLLYHIASLTPSRCFFPVHSRQMQTMRWSDLPFLSQHPSFLPETVAILEYCDKLQKLRVDIPAEIGTLHSHLKERKELWLRDYNRNSRLYASTNTELTSLKTVRTNYPYPSRALALEDEQTPCKVASWIFQPPSLPFTSIIDAFKNSETICRSDQNRISLSYCKDWLDSKSEVLPNSWLTLYDLCREDAVSEAQKVYQMLFSLPSLAYSGSNYDLLPILVQFATNPDFVYLDAPKWPFYNMTLGTQPTQEQIDTLLSRAIRPIEECDQFTEVRPRHDEDSRKYKERLKSHYNDECRLCISQVSDSLLSQWPTEEPWFPHNAHRVGLLREGFMTDIEGLFSSCFWNSQLVDHLCEVQAVLQRVQLQPGVTSPSGIQISSLELKSSHTNKVIRVGMDLLLCRPPPFLDVDCFSVDLGSLLSPTISVANLNISSNLLPLVNHLVNDSHPIQQLLGKDLQKSNGALSDLLSSSQRNALQDSSIIRKFFTDYQEQCKDKLDIIFGHIRDTLLPKSDHEELSSIAGLWPRLTSYTLLRLLSFDQRHSLSAEWTKTLQLYAKVVAEFQRSQRLLYLFSSNDKDGLLKEGENTCPRGLENIDWLLIQISNGFLARDIQVDVAQEMMNPSNSANSVLQLNMGEGKSSVIVPMIASSLADGRKLVRVVVLKALCAQMFQLLVDRVSGLANRRVFYMPFARHLKVDKPMIETVQSLYEECMRRGGILVIQPEHLLSFRLMGIDRIVNSGLSDLSQDAGDALCQQFVKSYRWLHTHSRDILDECDEILHVRYQLVYTLGRQELLEDHPNRWTTIQKVFSLILQHSFTVKDEFPTGIHIQDEHAQKGDFPVITILETRAQRRLFSLVVQDVMAGRLSDHPFHRLPSELQLAVSAFIYDQNIEKSRLDLISHYCNGTSNWKGLLLLRGLIAYGVLAYALNERRWRVDYGLDERRTLLAVPYRAKDVPSLSAEFGHPDVIITLTCLSYYYRGLTEAQLKICFELLLKSDDPALEYQRWARRVPQVPQTVNGVNFRDSSQRQNVLMPYFAHNFAVVKFFLSEVVFPKYAKRFPEKLSTCGWDLAEGKANVTTGFSGTKDSQHILPATISQVKDVSLGQESTDAQDICYNQRTITISSELVRKIVEEREIRVLLDIGAQILDMSNEAVAKYWLMLKRGVEAAVYFNSQDQMMVIDRRGRSEALISSRYRYQLDRCIVYLDDAHTRGTDLKLPLTYRAAVTLGPKVSKDRLTQGCMRLRKLGQGQSVMFFAPFKVDQKIRQISKMKSDDVITSSHVLRWAYAETAADIEHHIPHWLKQGSDYLERKKAWDTFDRSERISDLDIWRQPDARELEQMYGGRGETSEYFADGGLEDSDKFKERRQALGCDISQFVHKDSVDEEQEREISHEVEKERRVQRPLRRDPAQHLLQTSVKEFIATGIVRDTSVFIPLFSALDLPPNTTHQGLRSTLEFATTIKDCNPALDEFMPPVTWIISGGFLWNHTPALVIISPFEADQLRSDIAKNQVGLYLHTYAPKVTQNQASFEDLRFLTVPTLPAFWTPPDSSMILQLNLFSGQLYLRNWETYKQLCGYLGLYIAGEDNCAPGHYQSDGFIMPQYRTGEIKRLCPFQTSPLPKLRELFGMRRKGNGYSITHIGKILNGGSLDKSDFE</sequence>
<dbReference type="PANTHER" id="PTHR13367:SF33">
    <property type="entry name" value="P-LOOP CONTAINING NUCLEOSIDE TRIPHOSPHATE HYDROLASE PROTEIN"/>
    <property type="match status" value="1"/>
</dbReference>
<keyword evidence="12" id="KW-1185">Reference proteome</keyword>
<evidence type="ECO:0000313" key="12">
    <source>
        <dbReference type="Proteomes" id="UP000297245"/>
    </source>
</evidence>
<evidence type="ECO:0000256" key="6">
    <source>
        <dbReference type="ARBA" id="ARBA00022807"/>
    </source>
</evidence>
<dbReference type="EMBL" id="ML179748">
    <property type="protein sequence ID" value="THU82236.1"/>
    <property type="molecule type" value="Genomic_DNA"/>
</dbReference>
<dbReference type="Pfam" id="PF12340">
    <property type="entry name" value="DUF3638"/>
    <property type="match status" value="1"/>
</dbReference>
<keyword evidence="4" id="KW-0833">Ubl conjugation pathway</keyword>
<evidence type="ECO:0000256" key="1">
    <source>
        <dbReference type="ARBA" id="ARBA00000707"/>
    </source>
</evidence>
<dbReference type="InterPro" id="IPR022105">
    <property type="entry name" value="DUF3645"/>
</dbReference>
<feature type="domain" description="DUF3645" evidence="9">
    <location>
        <begin position="2366"/>
        <end position="2398"/>
    </location>
</feature>
<keyword evidence="6" id="KW-0788">Thiol protease</keyword>
<evidence type="ECO:0000259" key="10">
    <source>
        <dbReference type="Pfam" id="PF20255"/>
    </source>
</evidence>
<dbReference type="Pfam" id="PF20255">
    <property type="entry name" value="DUF6606"/>
    <property type="match status" value="1"/>
</dbReference>
<evidence type="ECO:0000259" key="8">
    <source>
        <dbReference type="Pfam" id="PF12340"/>
    </source>
</evidence>
<feature type="domain" description="DUF3638" evidence="8">
    <location>
        <begin position="2020"/>
        <end position="2243"/>
    </location>
</feature>
<keyword evidence="5" id="KW-0378">Hydrolase</keyword>
<evidence type="ECO:0000256" key="7">
    <source>
        <dbReference type="SAM" id="MobiDB-lite"/>
    </source>
</evidence>
<feature type="region of interest" description="Disordered" evidence="7">
    <location>
        <begin position="569"/>
        <end position="590"/>
    </location>
</feature>
<name>A0A4S8L1G6_DENBC</name>
<dbReference type="SUPFAM" id="SSF52540">
    <property type="entry name" value="P-loop containing nucleoside triphosphate hydrolases"/>
    <property type="match status" value="1"/>
</dbReference>